<feature type="DNA-binding region" description="H-T-H motif" evidence="2">
    <location>
        <begin position="44"/>
        <end position="63"/>
    </location>
</feature>
<protein>
    <submittedName>
        <fullName evidence="4">TetR family transcriptional regulator</fullName>
    </submittedName>
</protein>
<dbReference type="GO" id="GO:0003677">
    <property type="term" value="F:DNA binding"/>
    <property type="evidence" value="ECO:0007669"/>
    <property type="project" value="UniProtKB-UniRule"/>
</dbReference>
<evidence type="ECO:0000256" key="2">
    <source>
        <dbReference type="PROSITE-ProRule" id="PRU00335"/>
    </source>
</evidence>
<dbReference type="AlphaFoldDB" id="A0A2U1JYZ5"/>
<dbReference type="InterPro" id="IPR001647">
    <property type="entry name" value="HTH_TetR"/>
</dbReference>
<organism evidence="4 5">
    <name type="scientific">Flavobacterium laiguense</name>
    <dbReference type="NCBI Taxonomy" id="2169409"/>
    <lineage>
        <taxon>Bacteria</taxon>
        <taxon>Pseudomonadati</taxon>
        <taxon>Bacteroidota</taxon>
        <taxon>Flavobacteriia</taxon>
        <taxon>Flavobacteriales</taxon>
        <taxon>Flavobacteriaceae</taxon>
        <taxon>Flavobacterium</taxon>
    </lineage>
</organism>
<dbReference type="OrthoDB" id="649282at2"/>
<dbReference type="PROSITE" id="PS50977">
    <property type="entry name" value="HTH_TETR_2"/>
    <property type="match status" value="1"/>
</dbReference>
<dbReference type="EMBL" id="QCZH01000003">
    <property type="protein sequence ID" value="PWA10450.1"/>
    <property type="molecule type" value="Genomic_DNA"/>
</dbReference>
<keyword evidence="5" id="KW-1185">Reference proteome</keyword>
<feature type="domain" description="HTH tetR-type" evidence="3">
    <location>
        <begin position="21"/>
        <end position="81"/>
    </location>
</feature>
<evidence type="ECO:0000256" key="1">
    <source>
        <dbReference type="ARBA" id="ARBA00023125"/>
    </source>
</evidence>
<proteinExistence type="predicted"/>
<gene>
    <name evidence="4" type="ORF">DB891_04245</name>
</gene>
<reference evidence="4 5" key="1">
    <citation type="submission" date="2018-04" db="EMBL/GenBank/DDBJ databases">
        <title>Flavobacterium sp. nov., isolated from glacier ice.</title>
        <authorList>
            <person name="Liu Q."/>
            <person name="Xin Y.-H."/>
        </authorList>
    </citation>
    <scope>NUCLEOTIDE SEQUENCE [LARGE SCALE GENOMIC DNA]</scope>
    <source>
        <strain evidence="4 5">LB2P30</strain>
    </source>
</reference>
<dbReference type="Gene3D" id="1.10.357.10">
    <property type="entry name" value="Tetracycline Repressor, domain 2"/>
    <property type="match status" value="1"/>
</dbReference>
<comment type="caution">
    <text evidence="4">The sequence shown here is derived from an EMBL/GenBank/DDBJ whole genome shotgun (WGS) entry which is preliminary data.</text>
</comment>
<sequence>MELQLQIKMNEALFLRNPEQSELGKKIIRHSIELIYKNGFEAFTFKKLAKDIGTTEAGIYRYFENKHRLLLYLVAWYWSWLEYQISFHTNNINDPIIRLKMVIKLLATSVQHDEKTSYVNESLLHQIVISEGSKAYLTKHVTEDNRHHFFKPYKDLCAVIGNLISECNPKYKYPKSLASTIIEMAHFQNFFMNNLPSLTDFGINKDEAKIISFLDDLVFSSINKV</sequence>
<dbReference type="Pfam" id="PF00440">
    <property type="entry name" value="TetR_N"/>
    <property type="match status" value="1"/>
</dbReference>
<evidence type="ECO:0000313" key="4">
    <source>
        <dbReference type="EMBL" id="PWA10450.1"/>
    </source>
</evidence>
<dbReference type="InterPro" id="IPR009057">
    <property type="entry name" value="Homeodomain-like_sf"/>
</dbReference>
<evidence type="ECO:0000313" key="5">
    <source>
        <dbReference type="Proteomes" id="UP000245618"/>
    </source>
</evidence>
<dbReference type="SUPFAM" id="SSF46689">
    <property type="entry name" value="Homeodomain-like"/>
    <property type="match status" value="1"/>
</dbReference>
<dbReference type="PRINTS" id="PR00455">
    <property type="entry name" value="HTHTETR"/>
</dbReference>
<evidence type="ECO:0000259" key="3">
    <source>
        <dbReference type="PROSITE" id="PS50977"/>
    </source>
</evidence>
<name>A0A2U1JYZ5_9FLAO</name>
<accession>A0A2U1JYZ5</accession>
<dbReference type="Proteomes" id="UP000245618">
    <property type="component" value="Unassembled WGS sequence"/>
</dbReference>
<keyword evidence="1 2" id="KW-0238">DNA-binding</keyword>